<dbReference type="EMBL" id="CP092865">
    <property type="protein sequence ID" value="UYV64535.1"/>
    <property type="molecule type" value="Genomic_DNA"/>
</dbReference>
<dbReference type="InterPro" id="IPR051016">
    <property type="entry name" value="Diverse_Substrate_AcTransf"/>
</dbReference>
<feature type="domain" description="N-acetyltransferase" evidence="4">
    <location>
        <begin position="1"/>
        <end position="95"/>
    </location>
</feature>
<keyword evidence="2" id="KW-0808">Transferase</keyword>
<keyword evidence="3" id="KW-0012">Acyltransferase</keyword>
<dbReference type="PANTHER" id="PTHR10545:SF29">
    <property type="entry name" value="GH14572P-RELATED"/>
    <property type="match status" value="1"/>
</dbReference>
<dbReference type="Pfam" id="PF00583">
    <property type="entry name" value="Acetyltransf_1"/>
    <property type="match status" value="1"/>
</dbReference>
<organism evidence="5 6">
    <name type="scientific">Cordylochernes scorpioides</name>
    <dbReference type="NCBI Taxonomy" id="51811"/>
    <lineage>
        <taxon>Eukaryota</taxon>
        <taxon>Metazoa</taxon>
        <taxon>Ecdysozoa</taxon>
        <taxon>Arthropoda</taxon>
        <taxon>Chelicerata</taxon>
        <taxon>Arachnida</taxon>
        <taxon>Pseudoscorpiones</taxon>
        <taxon>Cheliferoidea</taxon>
        <taxon>Chernetidae</taxon>
        <taxon>Cordylochernes</taxon>
    </lineage>
</organism>
<evidence type="ECO:0000313" key="5">
    <source>
        <dbReference type="EMBL" id="UYV64535.1"/>
    </source>
</evidence>
<reference evidence="5 6" key="1">
    <citation type="submission" date="2022-01" db="EMBL/GenBank/DDBJ databases">
        <title>A chromosomal length assembly of Cordylochernes scorpioides.</title>
        <authorList>
            <person name="Zeh D."/>
            <person name="Zeh J."/>
        </authorList>
    </citation>
    <scope>NUCLEOTIDE SEQUENCE [LARGE SCALE GENOMIC DNA]</scope>
    <source>
        <strain evidence="5">IN4F17</strain>
        <tissue evidence="5">Whole Body</tissue>
    </source>
</reference>
<gene>
    <name evidence="5" type="ORF">LAZ67_3001124</name>
</gene>
<dbReference type="PROSITE" id="PS51186">
    <property type="entry name" value="GNAT"/>
    <property type="match status" value="1"/>
</dbReference>
<protein>
    <submittedName>
        <fullName evidence="5">SAT2</fullName>
    </submittedName>
</protein>
<dbReference type="Proteomes" id="UP001235939">
    <property type="component" value="Chromosome 03"/>
</dbReference>
<dbReference type="InterPro" id="IPR016181">
    <property type="entry name" value="Acyl_CoA_acyltransferase"/>
</dbReference>
<keyword evidence="6" id="KW-1185">Reference proteome</keyword>
<dbReference type="SUPFAM" id="SSF55729">
    <property type="entry name" value="Acyl-CoA N-acyltransferases (Nat)"/>
    <property type="match status" value="1"/>
</dbReference>
<dbReference type="InterPro" id="IPR000182">
    <property type="entry name" value="GNAT_dom"/>
</dbReference>
<evidence type="ECO:0000259" key="4">
    <source>
        <dbReference type="PROSITE" id="PS51186"/>
    </source>
</evidence>
<sequence>MVPAVGYLLYFYTYSTFEGRMVFMEDLYVSPSYRQQGIGRALVKALCEEALSKGCCRFDFNVLDWNEPSIRFYKNLGAVNMTSAHNWNLYRLSLDDMRKVAQS</sequence>
<evidence type="ECO:0000313" key="6">
    <source>
        <dbReference type="Proteomes" id="UP001235939"/>
    </source>
</evidence>
<evidence type="ECO:0000256" key="2">
    <source>
        <dbReference type="ARBA" id="ARBA00022679"/>
    </source>
</evidence>
<dbReference type="Gene3D" id="3.40.630.30">
    <property type="match status" value="1"/>
</dbReference>
<comment type="similarity">
    <text evidence="1">Belongs to the acetyltransferase family.</text>
</comment>
<name>A0ABY6KA13_9ARAC</name>
<dbReference type="CDD" id="cd04301">
    <property type="entry name" value="NAT_SF"/>
    <property type="match status" value="1"/>
</dbReference>
<accession>A0ABY6KA13</accession>
<proteinExistence type="inferred from homology"/>
<evidence type="ECO:0000256" key="1">
    <source>
        <dbReference type="ARBA" id="ARBA00008694"/>
    </source>
</evidence>
<dbReference type="PANTHER" id="PTHR10545">
    <property type="entry name" value="DIAMINE N-ACETYLTRANSFERASE"/>
    <property type="match status" value="1"/>
</dbReference>
<evidence type="ECO:0000256" key="3">
    <source>
        <dbReference type="ARBA" id="ARBA00023315"/>
    </source>
</evidence>